<keyword evidence="10" id="KW-1185">Reference proteome</keyword>
<evidence type="ECO:0000256" key="3">
    <source>
        <dbReference type="ARBA" id="ARBA00022553"/>
    </source>
</evidence>
<dbReference type="NCBIfam" id="TIGR00229">
    <property type="entry name" value="sensory_box"/>
    <property type="match status" value="2"/>
</dbReference>
<comment type="catalytic activity">
    <reaction evidence="1">
        <text>ATP + protein L-histidine = ADP + protein N-phospho-L-histidine.</text>
        <dbReference type="EC" id="2.7.13.3"/>
    </reaction>
</comment>
<dbReference type="SUPFAM" id="SSF47384">
    <property type="entry name" value="Homodimeric domain of signal transducing histidine kinase"/>
    <property type="match status" value="1"/>
</dbReference>
<dbReference type="SMART" id="SM00388">
    <property type="entry name" value="HisKA"/>
    <property type="match status" value="1"/>
</dbReference>
<dbReference type="PANTHER" id="PTHR43304:SF1">
    <property type="entry name" value="PAC DOMAIN-CONTAINING PROTEIN"/>
    <property type="match status" value="1"/>
</dbReference>
<evidence type="ECO:0000313" key="10">
    <source>
        <dbReference type="Proteomes" id="UP000251800"/>
    </source>
</evidence>
<organism evidence="9 10">
    <name type="scientific">Abyssibacter profundi</name>
    <dbReference type="NCBI Taxonomy" id="2182787"/>
    <lineage>
        <taxon>Bacteria</taxon>
        <taxon>Pseudomonadati</taxon>
        <taxon>Pseudomonadota</taxon>
        <taxon>Gammaproteobacteria</taxon>
        <taxon>Chromatiales</taxon>
        <taxon>Oceanococcaceae</taxon>
        <taxon>Abyssibacter</taxon>
    </lineage>
</organism>
<dbReference type="InterPro" id="IPR052162">
    <property type="entry name" value="Sensor_kinase/Photoreceptor"/>
</dbReference>
<keyword evidence="3" id="KW-0597">Phosphoprotein</keyword>
<dbReference type="Proteomes" id="UP000251800">
    <property type="component" value="Unassembled WGS sequence"/>
</dbReference>
<proteinExistence type="predicted"/>
<gene>
    <name evidence="9" type="ORF">DEH80_15355</name>
</gene>
<dbReference type="SMART" id="SM00091">
    <property type="entry name" value="PAS"/>
    <property type="match status" value="2"/>
</dbReference>
<dbReference type="InterPro" id="IPR004358">
    <property type="entry name" value="Sig_transdc_His_kin-like_C"/>
</dbReference>
<evidence type="ECO:0000313" key="9">
    <source>
        <dbReference type="EMBL" id="PWN54839.1"/>
    </source>
</evidence>
<dbReference type="OrthoDB" id="9764438at2"/>
<keyword evidence="4" id="KW-0808">Transferase</keyword>
<dbReference type="InterPro" id="IPR036890">
    <property type="entry name" value="HATPase_C_sf"/>
</dbReference>
<dbReference type="Pfam" id="PF02518">
    <property type="entry name" value="HATPase_c"/>
    <property type="match status" value="1"/>
</dbReference>
<dbReference type="InterPro" id="IPR035965">
    <property type="entry name" value="PAS-like_dom_sf"/>
</dbReference>
<dbReference type="CDD" id="cd00082">
    <property type="entry name" value="HisKA"/>
    <property type="match status" value="1"/>
</dbReference>
<dbReference type="GO" id="GO:0005886">
    <property type="term" value="C:plasma membrane"/>
    <property type="evidence" value="ECO:0007669"/>
    <property type="project" value="UniProtKB-ARBA"/>
</dbReference>
<feature type="domain" description="PAC" evidence="8">
    <location>
        <begin position="98"/>
        <end position="150"/>
    </location>
</feature>
<dbReference type="InterPro" id="IPR000014">
    <property type="entry name" value="PAS"/>
</dbReference>
<feature type="domain" description="PAS" evidence="7">
    <location>
        <begin position="23"/>
        <end position="68"/>
    </location>
</feature>
<dbReference type="AlphaFoldDB" id="A0A383XQD5"/>
<feature type="domain" description="PAS" evidence="7">
    <location>
        <begin position="151"/>
        <end position="224"/>
    </location>
</feature>
<dbReference type="Pfam" id="PF13426">
    <property type="entry name" value="PAS_9"/>
    <property type="match status" value="2"/>
</dbReference>
<feature type="domain" description="Histidine kinase" evidence="6">
    <location>
        <begin position="296"/>
        <end position="507"/>
    </location>
</feature>
<name>A0A383XQD5_9GAMM</name>
<dbReference type="RefSeq" id="WP_109721402.1">
    <property type="nucleotide sequence ID" value="NZ_QEQK01000017.1"/>
</dbReference>
<dbReference type="Gene3D" id="3.30.565.10">
    <property type="entry name" value="Histidine kinase-like ATPase, C-terminal domain"/>
    <property type="match status" value="1"/>
</dbReference>
<dbReference type="EMBL" id="QEQK01000017">
    <property type="protein sequence ID" value="PWN54839.1"/>
    <property type="molecule type" value="Genomic_DNA"/>
</dbReference>
<dbReference type="SMART" id="SM00086">
    <property type="entry name" value="PAC"/>
    <property type="match status" value="2"/>
</dbReference>
<reference evidence="9 10" key="1">
    <citation type="submission" date="2018-05" db="EMBL/GenBank/DDBJ databases">
        <title>Abyssibacter profundi OUC007T gen. nov., sp. nov, a marine bacterium isolated from seawater of the Mariana Trench.</title>
        <authorList>
            <person name="Zhou S."/>
        </authorList>
    </citation>
    <scope>NUCLEOTIDE SEQUENCE [LARGE SCALE GENOMIC DNA]</scope>
    <source>
        <strain evidence="9 10">OUC007</strain>
    </source>
</reference>
<dbReference type="InterPro" id="IPR001610">
    <property type="entry name" value="PAC"/>
</dbReference>
<dbReference type="GO" id="GO:0000155">
    <property type="term" value="F:phosphorelay sensor kinase activity"/>
    <property type="evidence" value="ECO:0007669"/>
    <property type="project" value="InterPro"/>
</dbReference>
<dbReference type="CDD" id="cd00130">
    <property type="entry name" value="PAS"/>
    <property type="match status" value="2"/>
</dbReference>
<evidence type="ECO:0000259" key="8">
    <source>
        <dbReference type="PROSITE" id="PS50113"/>
    </source>
</evidence>
<dbReference type="InterPro" id="IPR005467">
    <property type="entry name" value="His_kinase_dom"/>
</dbReference>
<dbReference type="PROSITE" id="PS50113">
    <property type="entry name" value="PAC"/>
    <property type="match status" value="2"/>
</dbReference>
<dbReference type="InterPro" id="IPR036097">
    <property type="entry name" value="HisK_dim/P_sf"/>
</dbReference>
<protein>
    <recommendedName>
        <fullName evidence="2">histidine kinase</fullName>
        <ecNumber evidence="2">2.7.13.3</ecNumber>
    </recommendedName>
</protein>
<feature type="domain" description="PAC" evidence="8">
    <location>
        <begin position="226"/>
        <end position="278"/>
    </location>
</feature>
<dbReference type="EC" id="2.7.13.3" evidence="2"/>
<dbReference type="FunFam" id="3.30.565.10:FF:000006">
    <property type="entry name" value="Sensor histidine kinase WalK"/>
    <property type="match status" value="1"/>
</dbReference>
<dbReference type="SMART" id="SM00387">
    <property type="entry name" value="HATPase_c"/>
    <property type="match status" value="1"/>
</dbReference>
<dbReference type="SUPFAM" id="SSF55874">
    <property type="entry name" value="ATPase domain of HSP90 chaperone/DNA topoisomerase II/histidine kinase"/>
    <property type="match status" value="1"/>
</dbReference>
<dbReference type="PANTHER" id="PTHR43304">
    <property type="entry name" value="PHYTOCHROME-LIKE PROTEIN CPH1"/>
    <property type="match status" value="1"/>
</dbReference>
<evidence type="ECO:0000259" key="6">
    <source>
        <dbReference type="PROSITE" id="PS50109"/>
    </source>
</evidence>
<accession>A0A383XQD5</accession>
<dbReference type="Gene3D" id="3.30.450.20">
    <property type="entry name" value="PAS domain"/>
    <property type="match status" value="2"/>
</dbReference>
<evidence type="ECO:0000256" key="2">
    <source>
        <dbReference type="ARBA" id="ARBA00012438"/>
    </source>
</evidence>
<dbReference type="InterPro" id="IPR003661">
    <property type="entry name" value="HisK_dim/P_dom"/>
</dbReference>
<evidence type="ECO:0000256" key="4">
    <source>
        <dbReference type="ARBA" id="ARBA00022679"/>
    </source>
</evidence>
<dbReference type="PRINTS" id="PR00344">
    <property type="entry name" value="BCTRLSENSOR"/>
</dbReference>
<dbReference type="Gene3D" id="1.10.287.130">
    <property type="match status" value="1"/>
</dbReference>
<dbReference type="Pfam" id="PF00512">
    <property type="entry name" value="HisKA"/>
    <property type="match status" value="1"/>
</dbReference>
<evidence type="ECO:0000256" key="5">
    <source>
        <dbReference type="ARBA" id="ARBA00022777"/>
    </source>
</evidence>
<dbReference type="PROSITE" id="PS50109">
    <property type="entry name" value="HIS_KIN"/>
    <property type="match status" value="1"/>
</dbReference>
<comment type="caution">
    <text evidence="9">The sequence shown here is derived from an EMBL/GenBank/DDBJ whole genome shotgun (WGS) entry which is preliminary data.</text>
</comment>
<evidence type="ECO:0000256" key="1">
    <source>
        <dbReference type="ARBA" id="ARBA00000085"/>
    </source>
</evidence>
<dbReference type="SUPFAM" id="SSF55785">
    <property type="entry name" value="PYP-like sensor domain (PAS domain)"/>
    <property type="match status" value="2"/>
</dbReference>
<dbReference type="PROSITE" id="PS50112">
    <property type="entry name" value="PAS"/>
    <property type="match status" value="2"/>
</dbReference>
<keyword evidence="5 9" id="KW-0418">Kinase</keyword>
<dbReference type="InterPro" id="IPR003594">
    <property type="entry name" value="HATPase_dom"/>
</dbReference>
<evidence type="ECO:0000259" key="7">
    <source>
        <dbReference type="PROSITE" id="PS50112"/>
    </source>
</evidence>
<sequence>MSGRDMTSCPDSAPRQFNAGVDNARLYQQMIAEVADFAIIRIDPNGKIQTWNLGAERIKGYGESEILGLNFRRFYTDADRAAGKPDRLLDQARREGRAHDEGWRVRKDGSGFWASVVITALHDDQGQTVGYTKVTRDLTERKRVEESLRRSEERFQRMVEEVADYAILMLDTSGHVETWNSGARLLKGYTADEIIGQHFSRFYLDSDRAADKPARLLAEAREHGRAQDEGWRLRKNGTRFWASVTITALHDQYAEVVGFTKVTRDLTERMTAETRLKALAEKLQFKNTELEQFAYITSHDLQEPLRTVASYSKLMQRRYGTQLDADATEWLGYVTDAVGRMSRMIDDLLQHSRIGRDSEPEPVNLRQVAAAVCHDLQALIAKRSARVHTSELPTVQGMPTELRLLLQNLVGNALKFVPADRTPEVEIWAEKCPGAWCIYVQDNGIGIDPEQTDRIFRIFQRLNTREEFEGTGMGLAHCQKIIESHQGTIGVEPAPENGSRFYFTLPE</sequence>
<dbReference type="InterPro" id="IPR000700">
    <property type="entry name" value="PAS-assoc_C"/>
</dbReference>